<dbReference type="GO" id="GO:1990133">
    <property type="term" value="C:molybdopterin adenylyltransferase complex"/>
    <property type="evidence" value="ECO:0007669"/>
    <property type="project" value="TreeGrafter"/>
</dbReference>
<dbReference type="PANTHER" id="PTHR33359:SF1">
    <property type="entry name" value="MOLYBDOPTERIN SYNTHASE SULFUR CARRIER SUBUNIT"/>
    <property type="match status" value="1"/>
</dbReference>
<dbReference type="EMBL" id="APLQ01000011">
    <property type="protein sequence ID" value="ENO16362.1"/>
    <property type="molecule type" value="Genomic_DNA"/>
</dbReference>
<dbReference type="OrthoDB" id="9801945at2"/>
<protein>
    <recommendedName>
        <fullName evidence="3">Molybdopterin synthase sulfur carrier subunit</fullName>
    </recommendedName>
</protein>
<dbReference type="HOGENOM" id="CLU_114601_4_0_6"/>
<organism evidence="4 5">
    <name type="scientific">Marinobacter nanhaiticus D15-8W</name>
    <dbReference type="NCBI Taxonomy" id="626887"/>
    <lineage>
        <taxon>Bacteria</taxon>
        <taxon>Pseudomonadati</taxon>
        <taxon>Pseudomonadota</taxon>
        <taxon>Gammaproteobacteria</taxon>
        <taxon>Pseudomonadales</taxon>
        <taxon>Marinobacteraceae</taxon>
        <taxon>Marinobacter</taxon>
    </lineage>
</organism>
<comment type="similarity">
    <text evidence="2">Belongs to the MoaD family.</text>
</comment>
<comment type="caution">
    <text evidence="4">The sequence shown here is derived from an EMBL/GenBank/DDBJ whole genome shotgun (WGS) entry which is preliminary data.</text>
</comment>
<dbReference type="InterPro" id="IPR044672">
    <property type="entry name" value="MOCS2A"/>
</dbReference>
<dbReference type="AlphaFoldDB" id="N6WZ07"/>
<accession>N6WZ07</accession>
<sequence length="85" mass="9208">MNHSITVRLFAQLRELSGIETLDYDVPAEGLALSDILVDLRTRPSLAVSLEGVRLMTAVNQTMVREGHHVVPGDELALFPPVTGG</sequence>
<dbReference type="Pfam" id="PF02597">
    <property type="entry name" value="ThiS"/>
    <property type="match status" value="1"/>
</dbReference>
<gene>
    <name evidence="4" type="ORF">J057_13446</name>
</gene>
<dbReference type="STRING" id="626887.J057_13446"/>
<dbReference type="eggNOG" id="COG1977">
    <property type="taxonomic scope" value="Bacteria"/>
</dbReference>
<reference evidence="4 5" key="1">
    <citation type="journal article" date="2013" name="Genome Announc.">
        <title>Genome Sequence of the Polycyclic Aromatic Hydrocarbon-Degrading Bacterium Strain Marinobacter nanhaiticus D15-8WT.</title>
        <authorList>
            <person name="Cui Z."/>
            <person name="Gao W."/>
            <person name="Li Q."/>
            <person name="Xu G."/>
            <person name="Zheng L."/>
        </authorList>
    </citation>
    <scope>NUCLEOTIDE SEQUENCE [LARGE SCALE GENOMIC DNA]</scope>
    <source>
        <strain evidence="4 5">D15-8W</strain>
    </source>
</reference>
<dbReference type="InterPro" id="IPR003749">
    <property type="entry name" value="ThiS/MoaD-like"/>
</dbReference>
<dbReference type="GO" id="GO:0000166">
    <property type="term" value="F:nucleotide binding"/>
    <property type="evidence" value="ECO:0007669"/>
    <property type="project" value="UniProtKB-KW"/>
</dbReference>
<dbReference type="InterPro" id="IPR016155">
    <property type="entry name" value="Mopterin_synth/thiamin_S_b"/>
</dbReference>
<dbReference type="InterPro" id="IPR012675">
    <property type="entry name" value="Beta-grasp_dom_sf"/>
</dbReference>
<evidence type="ECO:0000256" key="2">
    <source>
        <dbReference type="ARBA" id="ARBA00024200"/>
    </source>
</evidence>
<evidence type="ECO:0000313" key="4">
    <source>
        <dbReference type="EMBL" id="ENO16362.1"/>
    </source>
</evidence>
<dbReference type="GO" id="GO:0006777">
    <property type="term" value="P:Mo-molybdopterin cofactor biosynthetic process"/>
    <property type="evidence" value="ECO:0007669"/>
    <property type="project" value="InterPro"/>
</dbReference>
<evidence type="ECO:0000313" key="5">
    <source>
        <dbReference type="Proteomes" id="UP000013165"/>
    </source>
</evidence>
<dbReference type="Gene3D" id="3.10.20.30">
    <property type="match status" value="1"/>
</dbReference>
<dbReference type="CDD" id="cd00754">
    <property type="entry name" value="Ubl_MoaD"/>
    <property type="match status" value="1"/>
</dbReference>
<evidence type="ECO:0000256" key="3">
    <source>
        <dbReference type="ARBA" id="ARBA00024247"/>
    </source>
</evidence>
<dbReference type="PATRIC" id="fig|626887.3.peg.2692"/>
<dbReference type="Proteomes" id="UP000013165">
    <property type="component" value="Unassembled WGS sequence"/>
</dbReference>
<evidence type="ECO:0000256" key="1">
    <source>
        <dbReference type="ARBA" id="ARBA00022741"/>
    </source>
</evidence>
<dbReference type="RefSeq" id="WP_004580647.1">
    <property type="nucleotide sequence ID" value="NZ_AP028878.1"/>
</dbReference>
<keyword evidence="5" id="KW-1185">Reference proteome</keyword>
<name>N6WZ07_9GAMM</name>
<proteinExistence type="inferred from homology"/>
<dbReference type="SUPFAM" id="SSF54285">
    <property type="entry name" value="MoaD/ThiS"/>
    <property type="match status" value="1"/>
</dbReference>
<keyword evidence="1" id="KW-0547">Nucleotide-binding</keyword>
<dbReference type="PANTHER" id="PTHR33359">
    <property type="entry name" value="MOLYBDOPTERIN SYNTHASE SULFUR CARRIER SUBUNIT"/>
    <property type="match status" value="1"/>
</dbReference>